<name>A0A510K7Y0_9FUSO</name>
<evidence type="ECO:0000313" key="5">
    <source>
        <dbReference type="EMBL" id="BBM46831.1"/>
    </source>
</evidence>
<evidence type="ECO:0000259" key="4">
    <source>
        <dbReference type="Pfam" id="PF18435"/>
    </source>
</evidence>
<sequence length="532" mass="60224">MRKKLMIALFSVLAIGIAGNSSTRESKRKVNIKKVDNRKVSEKAVKLENYNGIKKISIFVKGFESGPAVSKIIMKMDNYRITGLDKNDWKVKTNGVERKVTNVYVSDNKGEKAFDTGVVTLELENVFNQNTLKYEGTPFTYNREKFFNEWTKEYIVEIEGKITVNGKDYLVNKKENVINNRVSTDTELFNYRSSFSGNYKNPITKKMENLKLEMAAYEPENFKLGAKKPLIVWLHGQGEGGTDPDIDILGTETSALAKEEIQKYFTTGGTDTKGAFILAVQSPTYWMDEGDGTNGNGSGNSRYTQILMDTIKEYVKHNPYVDTSRIYLAGDSNGGYMTVNMIITYPDYFAAAVPICEAYAYHEYARNSDGTYKTNNLEVSAGGKNSAVSRFVETKKLWVTNEKIQKMKKTPVWFIAAADDGIVTPQKFSLPTYRDLLKAGADNAWYSYYENVTGTDEPNSRFPGHFSWIYFLNNQVEGVQNRDKIKNSKDETTFGFEPSNTGKGGNEKAQLKGKTFENVFEWMNSQKKVKRK</sequence>
<keyword evidence="1 2" id="KW-0732">Signal</keyword>
<dbReference type="InterPro" id="IPR041172">
    <property type="entry name" value="EstA_Ig-like_N"/>
</dbReference>
<dbReference type="InterPro" id="IPR029058">
    <property type="entry name" value="AB_hydrolase_fold"/>
</dbReference>
<evidence type="ECO:0000256" key="2">
    <source>
        <dbReference type="SAM" id="SignalP"/>
    </source>
</evidence>
<dbReference type="Proteomes" id="UP000321397">
    <property type="component" value="Chromosome"/>
</dbReference>
<dbReference type="PANTHER" id="PTHR43037:SF1">
    <property type="entry name" value="BLL1128 PROTEIN"/>
    <property type="match status" value="1"/>
</dbReference>
<evidence type="ECO:0000259" key="3">
    <source>
        <dbReference type="Pfam" id="PF00326"/>
    </source>
</evidence>
<dbReference type="Gene3D" id="2.60.40.2180">
    <property type="match status" value="1"/>
</dbReference>
<evidence type="ECO:0000256" key="1">
    <source>
        <dbReference type="ARBA" id="ARBA00022729"/>
    </source>
</evidence>
<organism evidence="5 6">
    <name type="scientific">Leptotrichia wadei</name>
    <dbReference type="NCBI Taxonomy" id="157687"/>
    <lineage>
        <taxon>Bacteria</taxon>
        <taxon>Fusobacteriati</taxon>
        <taxon>Fusobacteriota</taxon>
        <taxon>Fusobacteriia</taxon>
        <taxon>Fusobacteriales</taxon>
        <taxon>Leptotrichiaceae</taxon>
        <taxon>Leptotrichia</taxon>
    </lineage>
</organism>
<feature type="signal peptide" evidence="2">
    <location>
        <begin position="1"/>
        <end position="20"/>
    </location>
</feature>
<dbReference type="Pfam" id="PF18435">
    <property type="entry name" value="EstA_Ig_like"/>
    <property type="match status" value="1"/>
</dbReference>
<dbReference type="Gene3D" id="3.40.50.1820">
    <property type="entry name" value="alpha/beta hydrolase"/>
    <property type="match status" value="1"/>
</dbReference>
<dbReference type="GO" id="GO:0006508">
    <property type="term" value="P:proteolysis"/>
    <property type="evidence" value="ECO:0007669"/>
    <property type="project" value="InterPro"/>
</dbReference>
<dbReference type="GO" id="GO:0008236">
    <property type="term" value="F:serine-type peptidase activity"/>
    <property type="evidence" value="ECO:0007669"/>
    <property type="project" value="InterPro"/>
</dbReference>
<feature type="domain" description="Peptidase S9 prolyl oligopeptidase catalytic" evidence="3">
    <location>
        <begin position="309"/>
        <end position="427"/>
    </location>
</feature>
<dbReference type="SUPFAM" id="SSF53474">
    <property type="entry name" value="alpha/beta-Hydrolases"/>
    <property type="match status" value="1"/>
</dbReference>
<dbReference type="InterPro" id="IPR050955">
    <property type="entry name" value="Plant_Biomass_Hydrol_Est"/>
</dbReference>
<protein>
    <submittedName>
        <fullName evidence="5">Glucan-binding protein D BglB-like protein</fullName>
    </submittedName>
</protein>
<dbReference type="EMBL" id="AP019834">
    <property type="protein sequence ID" value="BBM46831.1"/>
    <property type="molecule type" value="Genomic_DNA"/>
</dbReference>
<feature type="chain" id="PRO_5021809195" evidence="2">
    <location>
        <begin position="21"/>
        <end position="532"/>
    </location>
</feature>
<proteinExistence type="predicted"/>
<accession>A0A510K7Y0</accession>
<dbReference type="InterPro" id="IPR001375">
    <property type="entry name" value="Peptidase_S9_cat"/>
</dbReference>
<gene>
    <name evidence="5" type="ORF">JMUB3933_0318</name>
</gene>
<feature type="domain" description="Esterase Ig-like N-terminal" evidence="4">
    <location>
        <begin position="57"/>
        <end position="164"/>
    </location>
</feature>
<evidence type="ECO:0000313" key="6">
    <source>
        <dbReference type="Proteomes" id="UP000321397"/>
    </source>
</evidence>
<reference evidence="5 6" key="1">
    <citation type="submission" date="2019-07" db="EMBL/GenBank/DDBJ databases">
        <title>Complete Genome Sequence of Leptotrichia wadei Strain JMUB3933.</title>
        <authorList>
            <person name="Watanabe S."/>
            <person name="Cui L."/>
        </authorList>
    </citation>
    <scope>NUCLEOTIDE SEQUENCE [LARGE SCALE GENOMIC DNA]</scope>
    <source>
        <strain evidence="5 6">JMUB3933</strain>
    </source>
</reference>
<dbReference type="RefSeq" id="WP_146959705.1">
    <property type="nucleotide sequence ID" value="NZ_AP019834.1"/>
</dbReference>
<dbReference type="AlphaFoldDB" id="A0A510K7Y0"/>
<dbReference type="Pfam" id="PF00326">
    <property type="entry name" value="Peptidase_S9"/>
    <property type="match status" value="1"/>
</dbReference>
<dbReference type="PANTHER" id="PTHR43037">
    <property type="entry name" value="UNNAMED PRODUCT-RELATED"/>
    <property type="match status" value="1"/>
</dbReference>